<gene>
    <name evidence="3" type="ORF">PV07_02657</name>
</gene>
<feature type="region of interest" description="Disordered" evidence="1">
    <location>
        <begin position="38"/>
        <end position="104"/>
    </location>
</feature>
<dbReference type="OrthoDB" id="4160305at2759"/>
<evidence type="ECO:0000313" key="3">
    <source>
        <dbReference type="EMBL" id="KIW30971.1"/>
    </source>
</evidence>
<dbReference type="RefSeq" id="XP_016251187.1">
    <property type="nucleotide sequence ID" value="XM_016389285.1"/>
</dbReference>
<feature type="region of interest" description="Disordered" evidence="1">
    <location>
        <begin position="264"/>
        <end position="385"/>
    </location>
</feature>
<evidence type="ECO:0000256" key="2">
    <source>
        <dbReference type="SAM" id="Phobius"/>
    </source>
</evidence>
<dbReference type="AlphaFoldDB" id="A0A0D1ZSF5"/>
<proteinExistence type="predicted"/>
<sequence length="385" mass="38841">MPFSESPTPQNAGFTGAGTQDINTSSLASVASSLASEFSQTTNTHFTRTSSGASQTGAASSDSSSASNSAPASASQTASTTFATSVTGSGGASQSPNSSVGSYATSATNAASSTTGGAVTVSEKSSCNSLSCSSALKAAVAVPIVVAAIAGILLFFFCARRRKRRGGAVMSEKAPKKKGKKWTRHLRAFSFDAELLMGGRFSSSNSIRSRDPSVRSGPGTLSRGSAHSGEPSLHSIEEVAPPYRDAVTHVTPPSPARSIPHVTTIAADPIPRPSSTATAPPPYRSIVGGTGAEPSSPATVRNPFADSAPVSPIEGSPFNDPPEGEEASGALRPTLSRGSSMYRSVMTDDDATPTASEAGSIRQAMVGRRVSVRNGEGTSGSGGSS</sequence>
<feature type="compositionally biased region" description="Polar residues" evidence="1">
    <location>
        <begin position="38"/>
        <end position="48"/>
    </location>
</feature>
<name>A0A0D1ZSF5_9EURO</name>
<dbReference type="HOGENOM" id="CLU_727624_0_0_1"/>
<dbReference type="VEuPathDB" id="FungiDB:PV07_02657"/>
<evidence type="ECO:0000256" key="1">
    <source>
        <dbReference type="SAM" id="MobiDB-lite"/>
    </source>
</evidence>
<keyword evidence="4" id="KW-1185">Reference proteome</keyword>
<accession>A0A0D1ZSF5</accession>
<dbReference type="Proteomes" id="UP000054466">
    <property type="component" value="Unassembled WGS sequence"/>
</dbReference>
<protein>
    <submittedName>
        <fullName evidence="3">Uncharacterized protein</fullName>
    </submittedName>
</protein>
<organism evidence="3 4">
    <name type="scientific">Cladophialophora immunda</name>
    <dbReference type="NCBI Taxonomy" id="569365"/>
    <lineage>
        <taxon>Eukaryota</taxon>
        <taxon>Fungi</taxon>
        <taxon>Dikarya</taxon>
        <taxon>Ascomycota</taxon>
        <taxon>Pezizomycotina</taxon>
        <taxon>Eurotiomycetes</taxon>
        <taxon>Chaetothyriomycetidae</taxon>
        <taxon>Chaetothyriales</taxon>
        <taxon>Herpotrichiellaceae</taxon>
        <taxon>Cladophialophora</taxon>
    </lineage>
</organism>
<dbReference type="GeneID" id="27341851"/>
<keyword evidence="2" id="KW-0472">Membrane</keyword>
<feature type="region of interest" description="Disordered" evidence="1">
    <location>
        <begin position="1"/>
        <end position="21"/>
    </location>
</feature>
<reference evidence="3 4" key="1">
    <citation type="submission" date="2015-01" db="EMBL/GenBank/DDBJ databases">
        <title>The Genome Sequence of Cladophialophora immunda CBS83496.</title>
        <authorList>
            <consortium name="The Broad Institute Genomics Platform"/>
            <person name="Cuomo C."/>
            <person name="de Hoog S."/>
            <person name="Gorbushina A."/>
            <person name="Stielow B."/>
            <person name="Teixiera M."/>
            <person name="Abouelleil A."/>
            <person name="Chapman S.B."/>
            <person name="Priest M."/>
            <person name="Young S.K."/>
            <person name="Wortman J."/>
            <person name="Nusbaum C."/>
            <person name="Birren B."/>
        </authorList>
    </citation>
    <scope>NUCLEOTIDE SEQUENCE [LARGE SCALE GENOMIC DNA]</scope>
    <source>
        <strain evidence="3 4">CBS 83496</strain>
    </source>
</reference>
<keyword evidence="2" id="KW-1133">Transmembrane helix</keyword>
<keyword evidence="2" id="KW-0812">Transmembrane</keyword>
<dbReference type="EMBL" id="KN847041">
    <property type="protein sequence ID" value="KIW30971.1"/>
    <property type="molecule type" value="Genomic_DNA"/>
</dbReference>
<feature type="region of interest" description="Disordered" evidence="1">
    <location>
        <begin position="202"/>
        <end position="240"/>
    </location>
</feature>
<feature type="compositionally biased region" description="Low complexity" evidence="1">
    <location>
        <begin position="49"/>
        <end position="104"/>
    </location>
</feature>
<evidence type="ECO:0000313" key="4">
    <source>
        <dbReference type="Proteomes" id="UP000054466"/>
    </source>
</evidence>
<feature type="transmembrane region" description="Helical" evidence="2">
    <location>
        <begin position="135"/>
        <end position="157"/>
    </location>
</feature>